<gene>
    <name evidence="11" type="ORF">QBC35DRAFT_393655</name>
</gene>
<evidence type="ECO:0000256" key="6">
    <source>
        <dbReference type="ARBA" id="ARBA00023277"/>
    </source>
</evidence>
<dbReference type="EC" id="3.2.1.-" evidence="9"/>
<dbReference type="InterPro" id="IPR001722">
    <property type="entry name" value="Glyco_hydro_7"/>
</dbReference>
<evidence type="ECO:0000313" key="12">
    <source>
        <dbReference type="Proteomes" id="UP001302126"/>
    </source>
</evidence>
<dbReference type="SUPFAM" id="SSF49899">
    <property type="entry name" value="Concanavalin A-like lectins/glucanases"/>
    <property type="match status" value="1"/>
</dbReference>
<evidence type="ECO:0000256" key="7">
    <source>
        <dbReference type="ARBA" id="ARBA00023295"/>
    </source>
</evidence>
<keyword evidence="7 9" id="KW-0326">Glycosidase</keyword>
<keyword evidence="8 9" id="KW-0624">Polysaccharide degradation</keyword>
<reference evidence="11" key="1">
    <citation type="journal article" date="2023" name="Mol. Phylogenet. Evol.">
        <title>Genome-scale phylogeny and comparative genomics of the fungal order Sordariales.</title>
        <authorList>
            <person name="Hensen N."/>
            <person name="Bonometti L."/>
            <person name="Westerberg I."/>
            <person name="Brannstrom I.O."/>
            <person name="Guillou S."/>
            <person name="Cros-Aarteil S."/>
            <person name="Calhoun S."/>
            <person name="Haridas S."/>
            <person name="Kuo A."/>
            <person name="Mondo S."/>
            <person name="Pangilinan J."/>
            <person name="Riley R."/>
            <person name="LaButti K."/>
            <person name="Andreopoulos B."/>
            <person name="Lipzen A."/>
            <person name="Chen C."/>
            <person name="Yan M."/>
            <person name="Daum C."/>
            <person name="Ng V."/>
            <person name="Clum A."/>
            <person name="Steindorff A."/>
            <person name="Ohm R.A."/>
            <person name="Martin F."/>
            <person name="Silar P."/>
            <person name="Natvig D.O."/>
            <person name="Lalanne C."/>
            <person name="Gautier V."/>
            <person name="Ament-Velasquez S.L."/>
            <person name="Kruys A."/>
            <person name="Hutchinson M.I."/>
            <person name="Powell A.J."/>
            <person name="Barry K."/>
            <person name="Miller A.N."/>
            <person name="Grigoriev I.V."/>
            <person name="Debuchy R."/>
            <person name="Gladieux P."/>
            <person name="Hiltunen Thoren M."/>
            <person name="Johannesson H."/>
        </authorList>
    </citation>
    <scope>NUCLEOTIDE SEQUENCE</scope>
    <source>
        <strain evidence="11">PSN309</strain>
    </source>
</reference>
<comment type="similarity">
    <text evidence="2 9">Belongs to the glycosyl hydrolase 7 (cellulase C) family.</text>
</comment>
<dbReference type="InterPro" id="IPR037019">
    <property type="entry name" value="Glyco_hydro_7_sf"/>
</dbReference>
<evidence type="ECO:0000256" key="9">
    <source>
        <dbReference type="RuleBase" id="RU361164"/>
    </source>
</evidence>
<dbReference type="PANTHER" id="PTHR33753:SF2">
    <property type="entry name" value="GLYCOSIDE HYDROLASE FAMILY 7 PROTEIN"/>
    <property type="match status" value="1"/>
</dbReference>
<evidence type="ECO:0000256" key="1">
    <source>
        <dbReference type="ARBA" id="ARBA00001641"/>
    </source>
</evidence>
<dbReference type="AlphaFoldDB" id="A0AAN7ACH0"/>
<evidence type="ECO:0000256" key="8">
    <source>
        <dbReference type="ARBA" id="ARBA00023326"/>
    </source>
</evidence>
<evidence type="ECO:0000256" key="2">
    <source>
        <dbReference type="ARBA" id="ARBA00006044"/>
    </source>
</evidence>
<keyword evidence="12" id="KW-1185">Reference proteome</keyword>
<keyword evidence="4 9" id="KW-0378">Hydrolase</keyword>
<dbReference type="PRINTS" id="PR00734">
    <property type="entry name" value="GLHYDRLASE7"/>
</dbReference>
<dbReference type="Pfam" id="PF00840">
    <property type="entry name" value="Glyco_hydro_7"/>
    <property type="match status" value="1"/>
</dbReference>
<feature type="chain" id="PRO_5043040805" description="Glucanase" evidence="10">
    <location>
        <begin position="21"/>
        <end position="456"/>
    </location>
</feature>
<reference evidence="11" key="2">
    <citation type="submission" date="2023-05" db="EMBL/GenBank/DDBJ databases">
        <authorList>
            <consortium name="Lawrence Berkeley National Laboratory"/>
            <person name="Steindorff A."/>
            <person name="Hensen N."/>
            <person name="Bonometti L."/>
            <person name="Westerberg I."/>
            <person name="Brannstrom I.O."/>
            <person name="Guillou S."/>
            <person name="Cros-Aarteil S."/>
            <person name="Calhoun S."/>
            <person name="Haridas S."/>
            <person name="Kuo A."/>
            <person name="Mondo S."/>
            <person name="Pangilinan J."/>
            <person name="Riley R."/>
            <person name="Labutti K."/>
            <person name="Andreopoulos B."/>
            <person name="Lipzen A."/>
            <person name="Chen C."/>
            <person name="Yanf M."/>
            <person name="Daum C."/>
            <person name="Ng V."/>
            <person name="Clum A."/>
            <person name="Ohm R."/>
            <person name="Martin F."/>
            <person name="Silar P."/>
            <person name="Natvig D."/>
            <person name="Lalanne C."/>
            <person name="Gautier V."/>
            <person name="Ament-Velasquez S.L."/>
            <person name="Kruys A."/>
            <person name="Hutchinson M.I."/>
            <person name="Powell A.J."/>
            <person name="Barry K."/>
            <person name="Miller A.N."/>
            <person name="Grigoriev I.V."/>
            <person name="Debuchy R."/>
            <person name="Gladieux P."/>
            <person name="Thoren M.H."/>
            <person name="Johannesson H."/>
        </authorList>
    </citation>
    <scope>NUCLEOTIDE SEQUENCE</scope>
    <source>
        <strain evidence="11">PSN309</strain>
    </source>
</reference>
<accession>A0AAN7ACH0</accession>
<dbReference type="GO" id="GO:0030245">
    <property type="term" value="P:cellulose catabolic process"/>
    <property type="evidence" value="ECO:0007669"/>
    <property type="project" value="UniProtKB-KW"/>
</dbReference>
<sequence length="456" mass="50485">MRPALGLLLSITAAALPAAAQKPGTLNPEVHPKLQWNSCSADGSCAKVQGELTIDDNWRWVHDAKGYTNCYSDGRWDSRICTTEANCTANCVVEGANRDDYRYGYGVNSTGDTVSLRLWTGRDFSSNVNSRLFLLESEDKYQTFTLAGNEVAFDVDLGSVECGINAALYFVGMEADGGKKRFPDNEAGAKYGTGYCDASCPMSLRFVGGKTNSEGWRPDEYGSGGQGYYGACCPEFALWNGNAHSSLMASRNCVMDNYRVCEAAECGVYSDSRFPTCDSWGCRYNAFQMGAPDFYGKNKTLNTLQKFTVVTRFDAQSGNVTRFYIQDGKKIELPFPTWEGLPQQNAITEDVCIKSPEVFDEGPAFVNVGGWQRHRSVLNQPLVLVMSISTNYWDYNANIDSTYPDWDPWQTAPPGKSNGPCYWEDGRPEDVQARYRNAKVVWSNIRFGPIGSTVKV</sequence>
<keyword evidence="5 9" id="KW-0136">Cellulose degradation</keyword>
<dbReference type="InterPro" id="IPR013320">
    <property type="entry name" value="ConA-like_dom_sf"/>
</dbReference>
<dbReference type="Gene3D" id="2.70.100.10">
    <property type="entry name" value="Glycoside hydrolase, family 7, domain"/>
    <property type="match status" value="1"/>
</dbReference>
<comment type="caution">
    <text evidence="11">The sequence shown here is derived from an EMBL/GenBank/DDBJ whole genome shotgun (WGS) entry which is preliminary data.</text>
</comment>
<keyword evidence="6" id="KW-0119">Carbohydrate metabolism</keyword>
<dbReference type="GO" id="GO:0016162">
    <property type="term" value="F:cellulose 1,4-beta-cellobiosidase activity"/>
    <property type="evidence" value="ECO:0007669"/>
    <property type="project" value="UniProtKB-EC"/>
</dbReference>
<proteinExistence type="inferred from homology"/>
<evidence type="ECO:0000313" key="11">
    <source>
        <dbReference type="EMBL" id="KAK4183546.1"/>
    </source>
</evidence>
<comment type="catalytic activity">
    <reaction evidence="1">
        <text>Hydrolysis of (1-&gt;4)-beta-D-glucosidic linkages in cellulose and cellotetraose, releasing cellobiose from the non-reducing ends of the chains.</text>
        <dbReference type="EC" id="3.2.1.91"/>
    </reaction>
</comment>
<dbReference type="EMBL" id="MU864541">
    <property type="protein sequence ID" value="KAK4183546.1"/>
    <property type="molecule type" value="Genomic_DNA"/>
</dbReference>
<name>A0AAN7ACH0_9PEZI</name>
<evidence type="ECO:0000256" key="3">
    <source>
        <dbReference type="ARBA" id="ARBA00022729"/>
    </source>
</evidence>
<dbReference type="PANTHER" id="PTHR33753">
    <property type="entry name" value="1,4-BETA-D-GLUCAN CELLOBIOHYDROLASE B"/>
    <property type="match status" value="1"/>
</dbReference>
<feature type="signal peptide" evidence="10">
    <location>
        <begin position="1"/>
        <end position="20"/>
    </location>
</feature>
<evidence type="ECO:0000256" key="5">
    <source>
        <dbReference type="ARBA" id="ARBA00023001"/>
    </source>
</evidence>
<evidence type="ECO:0000256" key="10">
    <source>
        <dbReference type="SAM" id="SignalP"/>
    </source>
</evidence>
<organism evidence="11 12">
    <name type="scientific">Podospora australis</name>
    <dbReference type="NCBI Taxonomy" id="1536484"/>
    <lineage>
        <taxon>Eukaryota</taxon>
        <taxon>Fungi</taxon>
        <taxon>Dikarya</taxon>
        <taxon>Ascomycota</taxon>
        <taxon>Pezizomycotina</taxon>
        <taxon>Sordariomycetes</taxon>
        <taxon>Sordariomycetidae</taxon>
        <taxon>Sordariales</taxon>
        <taxon>Podosporaceae</taxon>
        <taxon>Podospora</taxon>
    </lineage>
</organism>
<protein>
    <recommendedName>
        <fullName evidence="9">Glucanase</fullName>
        <ecNumber evidence="9">3.2.1.-</ecNumber>
    </recommendedName>
</protein>
<dbReference type="Proteomes" id="UP001302126">
    <property type="component" value="Unassembled WGS sequence"/>
</dbReference>
<keyword evidence="3 10" id="KW-0732">Signal</keyword>
<evidence type="ECO:0000256" key="4">
    <source>
        <dbReference type="ARBA" id="ARBA00022801"/>
    </source>
</evidence>